<proteinExistence type="predicted"/>
<feature type="compositionally biased region" description="Polar residues" evidence="1">
    <location>
        <begin position="87"/>
        <end position="96"/>
    </location>
</feature>
<accession>A0A131Z787</accession>
<evidence type="ECO:0000313" key="2">
    <source>
        <dbReference type="EMBL" id="JAP87219.1"/>
    </source>
</evidence>
<evidence type="ECO:0000256" key="1">
    <source>
        <dbReference type="SAM" id="MobiDB-lite"/>
    </source>
</evidence>
<feature type="compositionally biased region" description="Polar residues" evidence="1">
    <location>
        <begin position="166"/>
        <end position="206"/>
    </location>
</feature>
<dbReference type="EMBL" id="GEDV01001338">
    <property type="protein sequence ID" value="JAP87219.1"/>
    <property type="molecule type" value="Transcribed_RNA"/>
</dbReference>
<feature type="compositionally biased region" description="Polar residues" evidence="1">
    <location>
        <begin position="666"/>
        <end position="749"/>
    </location>
</feature>
<feature type="compositionally biased region" description="Polar residues" evidence="1">
    <location>
        <begin position="140"/>
        <end position="156"/>
    </location>
</feature>
<dbReference type="AlphaFoldDB" id="A0A131Z787"/>
<feature type="compositionally biased region" description="Low complexity" evidence="1">
    <location>
        <begin position="378"/>
        <end position="392"/>
    </location>
</feature>
<feature type="compositionally biased region" description="Low complexity" evidence="1">
    <location>
        <begin position="36"/>
        <end position="47"/>
    </location>
</feature>
<sequence length="749" mass="79513">TLEECQRTCRAKKKGPSQALPGLPGNTLPSLPNIGGASSLPQQLPQLPARPAPPQQGGGRPSSNQQQGAQDQTTSGMIPIPGHRPWNHNNSATGSRQPPRLPGSSIISNPNNGGVSSFPQQIQQLPEIIPLPTQQGAEGLSSSHHQGNQRQTTPGSMPSPGHKPWNLNTSPPHFQQRPSLPGNSFPSHPSNEGASSFPRQIPQLPTSIPAPPQQGVGRPSYNHQHGSQSQTTPVMMPPREHNSWNLNISAPSSHQRPGLTSNSFASHPNNGVPQQIPQLPVSIPVPPPQGGGGLSSTHHRKNQRQTTPGMVSSPGRQPWSPSQSESSSHQRPGLPGNIFSSQQNTGGAQLLPPQIPQLPVSTPITPRERGGMPRSNYQQGTQGQTSSGTTSQPAPSSWNPNSVTSTSSHQTPQQPSHSQLAPANLQQEGHGGGTQLPQQSQQQQWNGPGMSQQSSVHLSNHATTQNMSLNQHGVGPMPTSAQRPGQESRIGHIESPNSEHNAPHQWGNGVLPGNSPQTPVQQSSSGMMSPSQQPQWQSPAGTSYITQPSQQQQWGSGNVPQSLQPHLSVQVPSANSQQRQASSWRNGAPAVGQRQSTAAQAANGAGQVLPKPSMQPPWNGYAESVGSQGSQQGQSRSWRSAIPPGSPQNTAAQHTGGAGLPIPIHPTQTPMSGQSRSQSWSMPVTSASSLLNAPQQQENELPSQLSTSFVIPDSNQLTQQSTHQRMVSIQQQTVRHSLRRQSISTSSRR</sequence>
<feature type="compositionally biased region" description="Polar residues" evidence="1">
    <location>
        <begin position="338"/>
        <end position="347"/>
    </location>
</feature>
<feature type="compositionally biased region" description="Low complexity" evidence="1">
    <location>
        <begin position="404"/>
        <end position="419"/>
    </location>
</feature>
<feature type="compositionally biased region" description="Polar residues" evidence="1">
    <location>
        <begin position="243"/>
        <end position="272"/>
    </location>
</feature>
<reference evidence="2" key="1">
    <citation type="journal article" date="2016" name="Ticks Tick Borne Dis.">
        <title>De novo assembly and annotation of the salivary gland transcriptome of Rhipicephalus appendiculatus male and female ticks during blood feeding.</title>
        <authorList>
            <person name="de Castro M.H."/>
            <person name="de Klerk D."/>
            <person name="Pienaar R."/>
            <person name="Latif A.A."/>
            <person name="Rees D.J."/>
            <person name="Mans B.J."/>
        </authorList>
    </citation>
    <scope>NUCLEOTIDE SEQUENCE</scope>
    <source>
        <tissue evidence="2">Salivary glands</tissue>
    </source>
</reference>
<protein>
    <submittedName>
        <fullName evidence="2">Pancreatic trypsin inhibitor</fullName>
    </submittedName>
</protein>
<feature type="compositionally biased region" description="Low complexity" evidence="1">
    <location>
        <begin position="626"/>
        <end position="635"/>
    </location>
</feature>
<name>A0A131Z787_RHIAP</name>
<feature type="compositionally biased region" description="Polar residues" evidence="1">
    <location>
        <begin position="540"/>
        <end position="585"/>
    </location>
</feature>
<feature type="compositionally biased region" description="Low complexity" evidence="1">
    <location>
        <begin position="119"/>
        <end position="135"/>
    </location>
</feature>
<feature type="compositionally biased region" description="Polar residues" evidence="1">
    <location>
        <begin position="450"/>
        <end position="471"/>
    </location>
</feature>
<feature type="compositionally biased region" description="Low complexity" evidence="1">
    <location>
        <begin position="435"/>
        <end position="449"/>
    </location>
</feature>
<feature type="compositionally biased region" description="Low complexity" evidence="1">
    <location>
        <begin position="273"/>
        <end position="282"/>
    </location>
</feature>
<feature type="compositionally biased region" description="Low complexity" evidence="1">
    <location>
        <begin position="521"/>
        <end position="539"/>
    </location>
</feature>
<feature type="compositionally biased region" description="Polar residues" evidence="1">
    <location>
        <begin position="105"/>
        <end position="118"/>
    </location>
</feature>
<feature type="region of interest" description="Disordered" evidence="1">
    <location>
        <begin position="1"/>
        <end position="749"/>
    </location>
</feature>
<feature type="compositionally biased region" description="Polar residues" evidence="1">
    <location>
        <begin position="221"/>
        <end position="233"/>
    </location>
</feature>
<feature type="non-terminal residue" evidence="2">
    <location>
        <position position="1"/>
    </location>
</feature>
<feature type="compositionally biased region" description="Low complexity" evidence="1">
    <location>
        <begin position="317"/>
        <end position="332"/>
    </location>
</feature>
<organism evidence="2">
    <name type="scientific">Rhipicephalus appendiculatus</name>
    <name type="common">Brown ear tick</name>
    <dbReference type="NCBI Taxonomy" id="34631"/>
    <lineage>
        <taxon>Eukaryota</taxon>
        <taxon>Metazoa</taxon>
        <taxon>Ecdysozoa</taxon>
        <taxon>Arthropoda</taxon>
        <taxon>Chelicerata</taxon>
        <taxon>Arachnida</taxon>
        <taxon>Acari</taxon>
        <taxon>Parasitiformes</taxon>
        <taxon>Ixodida</taxon>
        <taxon>Ixodoidea</taxon>
        <taxon>Ixodidae</taxon>
        <taxon>Rhipicephalinae</taxon>
        <taxon>Rhipicephalus</taxon>
        <taxon>Rhipicephalus</taxon>
    </lineage>
</organism>
<feature type="compositionally biased region" description="Polar residues" evidence="1">
    <location>
        <begin position="393"/>
        <end position="403"/>
    </location>
</feature>